<dbReference type="Proteomes" id="UP000663853">
    <property type="component" value="Unassembled WGS sequence"/>
</dbReference>
<evidence type="ECO:0000313" key="4">
    <source>
        <dbReference type="Proteomes" id="UP000663853"/>
    </source>
</evidence>
<accession>A0A8H3CS15</accession>
<feature type="compositionally biased region" description="Basic and acidic residues" evidence="1">
    <location>
        <begin position="521"/>
        <end position="530"/>
    </location>
</feature>
<proteinExistence type="predicted"/>
<sequence>MKLRQLQYAIQKEYTIPYLPHFFYVMLFLLLGTLIPVNIALVGSDVVTTLKSDPNSVEKPWGMPRFWPNFLRPQISQKCQPASITDDMSRRTNSSMPLFKYVLQRAYKVGVMTHDDPTNRIYPAPYLANKLSNCEIRTITWRVEVPATIMRYQAKIFCTLGGDKPPELEIPDEMVFSMTYNRADNSDLGLDDMIDHLASTVVPEPRNSTAPRALQSLPANPNSSNNVLAVLDGMFWDLSDAIWIQYRIWNATADTNVLQTYGVQWDALEGSPCRSANAFNVTCGNMADDGRWHYWYGTTDNYGFNESFIVPFNTTIINSFIALRDAILIDLGNADTSSNIYLNKTYFNEAIRVDPYHADAGLILINHPGSARMNSSDYWVSCSFWSCVNGTWTEAFRNTTEDNPLGNITLPYRPNNLQASTVLSFRYLCPTFQRKSTNALLVSVFVSTATIFSVLYALFDLYMPKVETYYRKQKQASAQAINRNIEGQGEEYPLVKSPSFPLSRVKTADSSNTLYDPVPQTEKDRDERYD</sequence>
<reference evidence="3" key="1">
    <citation type="submission" date="2021-01" db="EMBL/GenBank/DDBJ databases">
        <authorList>
            <person name="Kaushik A."/>
        </authorList>
    </citation>
    <scope>NUCLEOTIDE SEQUENCE</scope>
    <source>
        <strain evidence="3">AG6-10EEA</strain>
    </source>
</reference>
<keyword evidence="2" id="KW-1133">Transmembrane helix</keyword>
<feature type="transmembrane region" description="Helical" evidence="2">
    <location>
        <begin position="439"/>
        <end position="462"/>
    </location>
</feature>
<evidence type="ECO:0000313" key="3">
    <source>
        <dbReference type="EMBL" id="CAE6496339.1"/>
    </source>
</evidence>
<dbReference type="EMBL" id="CAJMXA010003455">
    <property type="protein sequence ID" value="CAE6496339.1"/>
    <property type="molecule type" value="Genomic_DNA"/>
</dbReference>
<name>A0A8H3CS15_9AGAM</name>
<protein>
    <submittedName>
        <fullName evidence="3">Uncharacterized protein</fullName>
    </submittedName>
</protein>
<keyword evidence="2" id="KW-0472">Membrane</keyword>
<evidence type="ECO:0000256" key="1">
    <source>
        <dbReference type="SAM" id="MobiDB-lite"/>
    </source>
</evidence>
<keyword evidence="2" id="KW-0812">Transmembrane</keyword>
<gene>
    <name evidence="3" type="ORF">RDB_LOCUS106925</name>
</gene>
<feature type="region of interest" description="Disordered" evidence="1">
    <location>
        <begin position="503"/>
        <end position="530"/>
    </location>
</feature>
<feature type="transmembrane region" description="Helical" evidence="2">
    <location>
        <begin position="21"/>
        <end position="42"/>
    </location>
</feature>
<organism evidence="3 4">
    <name type="scientific">Rhizoctonia solani</name>
    <dbReference type="NCBI Taxonomy" id="456999"/>
    <lineage>
        <taxon>Eukaryota</taxon>
        <taxon>Fungi</taxon>
        <taxon>Dikarya</taxon>
        <taxon>Basidiomycota</taxon>
        <taxon>Agaricomycotina</taxon>
        <taxon>Agaricomycetes</taxon>
        <taxon>Cantharellales</taxon>
        <taxon>Ceratobasidiaceae</taxon>
        <taxon>Rhizoctonia</taxon>
    </lineage>
</organism>
<comment type="caution">
    <text evidence="3">The sequence shown here is derived from an EMBL/GenBank/DDBJ whole genome shotgun (WGS) entry which is preliminary data.</text>
</comment>
<evidence type="ECO:0000256" key="2">
    <source>
        <dbReference type="SAM" id="Phobius"/>
    </source>
</evidence>
<dbReference type="AlphaFoldDB" id="A0A8H3CS15"/>